<dbReference type="Proteomes" id="UP001529510">
    <property type="component" value="Unassembled WGS sequence"/>
</dbReference>
<name>A0ABD0MSR8_CIRMR</name>
<evidence type="ECO:0000313" key="1">
    <source>
        <dbReference type="EMBL" id="KAL0152218.1"/>
    </source>
</evidence>
<evidence type="ECO:0000313" key="2">
    <source>
        <dbReference type="Proteomes" id="UP001529510"/>
    </source>
</evidence>
<organism evidence="1 2">
    <name type="scientific">Cirrhinus mrigala</name>
    <name type="common">Mrigala</name>
    <dbReference type="NCBI Taxonomy" id="683832"/>
    <lineage>
        <taxon>Eukaryota</taxon>
        <taxon>Metazoa</taxon>
        <taxon>Chordata</taxon>
        <taxon>Craniata</taxon>
        <taxon>Vertebrata</taxon>
        <taxon>Euteleostomi</taxon>
        <taxon>Actinopterygii</taxon>
        <taxon>Neopterygii</taxon>
        <taxon>Teleostei</taxon>
        <taxon>Ostariophysi</taxon>
        <taxon>Cypriniformes</taxon>
        <taxon>Cyprinidae</taxon>
        <taxon>Labeoninae</taxon>
        <taxon>Labeonini</taxon>
        <taxon>Cirrhinus</taxon>
    </lineage>
</organism>
<proteinExistence type="predicted"/>
<feature type="non-terminal residue" evidence="1">
    <location>
        <position position="1"/>
    </location>
</feature>
<accession>A0ABD0MSR8</accession>
<gene>
    <name evidence="1" type="ORF">M9458_051941</name>
</gene>
<comment type="caution">
    <text evidence="1">The sequence shown here is derived from an EMBL/GenBank/DDBJ whole genome shotgun (WGS) entry which is preliminary data.</text>
</comment>
<reference evidence="1 2" key="1">
    <citation type="submission" date="2024-05" db="EMBL/GenBank/DDBJ databases">
        <title>Genome sequencing and assembly of Indian major carp, Cirrhinus mrigala (Hamilton, 1822).</title>
        <authorList>
            <person name="Mohindra V."/>
            <person name="Chowdhury L.M."/>
            <person name="Lal K."/>
            <person name="Jena J.K."/>
        </authorList>
    </citation>
    <scope>NUCLEOTIDE SEQUENCE [LARGE SCALE GENOMIC DNA]</scope>
    <source>
        <strain evidence="1">CM1030</strain>
        <tissue evidence="1">Blood</tissue>
    </source>
</reference>
<dbReference type="AlphaFoldDB" id="A0ABD0MSR8"/>
<feature type="non-terminal residue" evidence="1">
    <location>
        <position position="163"/>
    </location>
</feature>
<protein>
    <submittedName>
        <fullName evidence="1">Uncharacterized protein</fullName>
    </submittedName>
</protein>
<dbReference type="EMBL" id="JAMKFB020000189">
    <property type="protein sequence ID" value="KAL0152218.1"/>
    <property type="molecule type" value="Genomic_DNA"/>
</dbReference>
<keyword evidence="2" id="KW-1185">Reference proteome</keyword>
<sequence length="163" mass="17641">RKGSALSCTTGSKPRAVPKKDGFGSFGPLINWLMAGTFLTFTAPVWSEGGDDSHVGRCRHPRLPLGCTGVVKSRVSLAVRQPRSGAKRAPSWSVLAAFALPAPKLRISSLSVERQRSVAHDGIQSPDGPKQIRLRLLWPPSVTRALRGFFSDRNSRHPLPALV</sequence>